<comment type="catalytic activity">
    <reaction evidence="1">
        <text>ATP + protein L-histidine = ADP + protein N-phospho-L-histidine.</text>
        <dbReference type="EC" id="2.7.13.3"/>
    </reaction>
</comment>
<gene>
    <name evidence="12" type="ORF">LRS13_09655</name>
</gene>
<dbReference type="CDD" id="cd00082">
    <property type="entry name" value="HisKA"/>
    <property type="match status" value="1"/>
</dbReference>
<evidence type="ECO:0000256" key="7">
    <source>
        <dbReference type="ARBA" id="ARBA00022777"/>
    </source>
</evidence>
<keyword evidence="6" id="KW-0812">Transmembrane</keyword>
<name>A0ABY5PM35_9ACTN</name>
<dbReference type="SUPFAM" id="SSF55874">
    <property type="entry name" value="ATPase domain of HSP90 chaperone/DNA topoisomerase II/histidine kinase"/>
    <property type="match status" value="1"/>
</dbReference>
<keyword evidence="10" id="KW-0472">Membrane</keyword>
<keyword evidence="4" id="KW-0597">Phosphoprotein</keyword>
<accession>A0ABY5PM35</accession>
<feature type="domain" description="Histidine kinase" evidence="11">
    <location>
        <begin position="18"/>
        <end position="228"/>
    </location>
</feature>
<evidence type="ECO:0000256" key="2">
    <source>
        <dbReference type="ARBA" id="ARBA00004236"/>
    </source>
</evidence>
<dbReference type="Proteomes" id="UP001058860">
    <property type="component" value="Chromosome"/>
</dbReference>
<dbReference type="PANTHER" id="PTHR45436">
    <property type="entry name" value="SENSOR HISTIDINE KINASE YKOH"/>
    <property type="match status" value="1"/>
</dbReference>
<dbReference type="GO" id="GO:0016301">
    <property type="term" value="F:kinase activity"/>
    <property type="evidence" value="ECO:0007669"/>
    <property type="project" value="UniProtKB-KW"/>
</dbReference>
<dbReference type="Gene3D" id="1.10.287.130">
    <property type="match status" value="1"/>
</dbReference>
<proteinExistence type="predicted"/>
<dbReference type="PROSITE" id="PS50109">
    <property type="entry name" value="HIS_KIN"/>
    <property type="match status" value="1"/>
</dbReference>
<dbReference type="SMART" id="SM00387">
    <property type="entry name" value="HATPase_c"/>
    <property type="match status" value="1"/>
</dbReference>
<keyword evidence="9" id="KW-0902">Two-component regulatory system</keyword>
<dbReference type="RefSeq" id="WP_353866205.1">
    <property type="nucleotide sequence ID" value="NZ_CP088295.1"/>
</dbReference>
<evidence type="ECO:0000256" key="1">
    <source>
        <dbReference type="ARBA" id="ARBA00000085"/>
    </source>
</evidence>
<dbReference type="InterPro" id="IPR005467">
    <property type="entry name" value="His_kinase_dom"/>
</dbReference>
<keyword evidence="13" id="KW-1185">Reference proteome</keyword>
<comment type="subcellular location">
    <subcellularLocation>
        <location evidence="2">Cell membrane</location>
    </subcellularLocation>
</comment>
<dbReference type="EC" id="2.7.13.3" evidence="3"/>
<dbReference type="InterPro" id="IPR050428">
    <property type="entry name" value="TCS_sensor_his_kinase"/>
</dbReference>
<sequence length="229" mass="24425">MTGRVQRLVASQREFVADASHQLRTPLTGLRLRLEEARAESGDTQVRDDLDAALGEVDRLAVMVAELLELSRAGERDAPAEFVLLGEAAERAADRWAPEAARRGQRVIAEVDDAEEAAATVSRADVDRVLDALIENALHYAPGDTTVTVTARPGELTVRDEGPGLAADETEIVFDRFHRGSAGRRGPGGTGLGLPIARELARRWAGDVTLSNAPEGGAIARFSLPSDTG</sequence>
<evidence type="ECO:0000256" key="6">
    <source>
        <dbReference type="ARBA" id="ARBA00022692"/>
    </source>
</evidence>
<dbReference type="Pfam" id="PF00512">
    <property type="entry name" value="HisKA"/>
    <property type="match status" value="1"/>
</dbReference>
<evidence type="ECO:0000256" key="5">
    <source>
        <dbReference type="ARBA" id="ARBA00022679"/>
    </source>
</evidence>
<evidence type="ECO:0000259" key="11">
    <source>
        <dbReference type="PROSITE" id="PS50109"/>
    </source>
</evidence>
<evidence type="ECO:0000256" key="10">
    <source>
        <dbReference type="ARBA" id="ARBA00023136"/>
    </source>
</evidence>
<evidence type="ECO:0000313" key="12">
    <source>
        <dbReference type="EMBL" id="UUY05763.1"/>
    </source>
</evidence>
<dbReference type="Gene3D" id="3.30.565.10">
    <property type="entry name" value="Histidine kinase-like ATPase, C-terminal domain"/>
    <property type="match status" value="1"/>
</dbReference>
<dbReference type="PANTHER" id="PTHR45436:SF5">
    <property type="entry name" value="SENSOR HISTIDINE KINASE TRCS"/>
    <property type="match status" value="1"/>
</dbReference>
<dbReference type="InterPro" id="IPR004358">
    <property type="entry name" value="Sig_transdc_His_kin-like_C"/>
</dbReference>
<dbReference type="Pfam" id="PF02518">
    <property type="entry name" value="HATPase_c"/>
    <property type="match status" value="1"/>
</dbReference>
<keyword evidence="7 12" id="KW-0418">Kinase</keyword>
<protein>
    <recommendedName>
        <fullName evidence="3">histidine kinase</fullName>
        <ecNumber evidence="3">2.7.13.3</ecNumber>
    </recommendedName>
</protein>
<dbReference type="InterPro" id="IPR003661">
    <property type="entry name" value="HisK_dim/P_dom"/>
</dbReference>
<dbReference type="InterPro" id="IPR036890">
    <property type="entry name" value="HATPase_C_sf"/>
</dbReference>
<evidence type="ECO:0000256" key="3">
    <source>
        <dbReference type="ARBA" id="ARBA00012438"/>
    </source>
</evidence>
<dbReference type="SUPFAM" id="SSF47384">
    <property type="entry name" value="Homodimeric domain of signal transducing histidine kinase"/>
    <property type="match status" value="1"/>
</dbReference>
<dbReference type="InterPro" id="IPR003594">
    <property type="entry name" value="HATPase_dom"/>
</dbReference>
<keyword evidence="8" id="KW-1133">Transmembrane helix</keyword>
<dbReference type="InterPro" id="IPR036097">
    <property type="entry name" value="HisK_dim/P_sf"/>
</dbReference>
<reference evidence="13" key="1">
    <citation type="submission" date="2021-11" db="EMBL/GenBank/DDBJ databases">
        <title>Cultivation dependent microbiological survey of springs from the worlds oldest radium mine currently devoted to the extraction of radon-saturated water.</title>
        <authorList>
            <person name="Kapinusova G."/>
            <person name="Smrhova T."/>
            <person name="Strejcek M."/>
            <person name="Suman J."/>
            <person name="Jani K."/>
            <person name="Pajer P."/>
            <person name="Uhlik O."/>
        </authorList>
    </citation>
    <scope>NUCLEOTIDE SEQUENCE [LARGE SCALE GENOMIC DNA]</scope>
    <source>
        <strain evidence="13">J379</strain>
    </source>
</reference>
<evidence type="ECO:0000256" key="8">
    <source>
        <dbReference type="ARBA" id="ARBA00022989"/>
    </source>
</evidence>
<dbReference type="EMBL" id="CP088295">
    <property type="protein sequence ID" value="UUY05763.1"/>
    <property type="molecule type" value="Genomic_DNA"/>
</dbReference>
<evidence type="ECO:0000256" key="9">
    <source>
        <dbReference type="ARBA" id="ARBA00023012"/>
    </source>
</evidence>
<organism evidence="12 13">
    <name type="scientific">Svornostia abyssi</name>
    <dbReference type="NCBI Taxonomy" id="2898438"/>
    <lineage>
        <taxon>Bacteria</taxon>
        <taxon>Bacillati</taxon>
        <taxon>Actinomycetota</taxon>
        <taxon>Thermoleophilia</taxon>
        <taxon>Solirubrobacterales</taxon>
        <taxon>Baekduiaceae</taxon>
        <taxon>Svornostia</taxon>
    </lineage>
</organism>
<keyword evidence="5" id="KW-0808">Transferase</keyword>
<dbReference type="PRINTS" id="PR00344">
    <property type="entry name" value="BCTRLSENSOR"/>
</dbReference>
<dbReference type="SMART" id="SM00388">
    <property type="entry name" value="HisKA"/>
    <property type="match status" value="1"/>
</dbReference>
<evidence type="ECO:0000256" key="4">
    <source>
        <dbReference type="ARBA" id="ARBA00022553"/>
    </source>
</evidence>
<evidence type="ECO:0000313" key="13">
    <source>
        <dbReference type="Proteomes" id="UP001058860"/>
    </source>
</evidence>